<keyword evidence="2" id="KW-1185">Reference proteome</keyword>
<reference evidence="1" key="1">
    <citation type="submission" date="2020-04" db="EMBL/GenBank/DDBJ databases">
        <authorList>
            <person name="Broberg M."/>
        </authorList>
    </citation>
    <scope>NUCLEOTIDE SEQUENCE</scope>
</reference>
<evidence type="ECO:0000313" key="2">
    <source>
        <dbReference type="Proteomes" id="UP000836387"/>
    </source>
</evidence>
<gene>
    <name evidence="1" type="ORF">CRV2_00020491</name>
</gene>
<evidence type="ECO:0000313" key="1">
    <source>
        <dbReference type="EMBL" id="CAG9951389.1"/>
    </source>
</evidence>
<dbReference type="EMBL" id="CADEHS020000278">
    <property type="protein sequence ID" value="CAG9951389.1"/>
    <property type="molecule type" value="Genomic_DNA"/>
</dbReference>
<protein>
    <submittedName>
        <fullName evidence="1">Uncharacterized protein</fullName>
    </submittedName>
</protein>
<dbReference type="Proteomes" id="UP000836387">
    <property type="component" value="Unassembled WGS sequence"/>
</dbReference>
<organism evidence="1 2">
    <name type="scientific">Clonostachys rosea f. rosea IK726</name>
    <dbReference type="NCBI Taxonomy" id="1349383"/>
    <lineage>
        <taxon>Eukaryota</taxon>
        <taxon>Fungi</taxon>
        <taxon>Dikarya</taxon>
        <taxon>Ascomycota</taxon>
        <taxon>Pezizomycotina</taxon>
        <taxon>Sordariomycetes</taxon>
        <taxon>Hypocreomycetidae</taxon>
        <taxon>Hypocreales</taxon>
        <taxon>Bionectriaceae</taxon>
        <taxon>Clonostachys</taxon>
    </lineage>
</organism>
<accession>A0ACA9UEE0</accession>
<sequence>MDTAQAPESRRGGGPEATQHHQGLPGPPARVHSAALHAPVPGGGGLPLPCGRSRAGPGWGPPESLILKHAAALDCAQLRRLAELVDEGAKLQSKDHYLVLCPSPVIAGLAYAWLRRSRGQNTEGLHLILSNTAKKVGGRSKLLKKIRRAAGEGQHVVVVSTFMLLGEGWNALVLANRFIKLGEPSTLRETIQGQVKDIACYSLHGSGVDQIVALKNTA</sequence>
<name>A0ACA9UEE0_BIOOC</name>
<comment type="caution">
    <text evidence="1">The sequence shown here is derived from an EMBL/GenBank/DDBJ whole genome shotgun (WGS) entry which is preliminary data.</text>
</comment>
<reference evidence="1" key="2">
    <citation type="submission" date="2021-10" db="EMBL/GenBank/DDBJ databases">
        <authorList>
            <person name="Piombo E."/>
        </authorList>
    </citation>
    <scope>NUCLEOTIDE SEQUENCE</scope>
</reference>
<proteinExistence type="predicted"/>